<gene>
    <name evidence="1" type="ORF">FIV46_09525</name>
</gene>
<dbReference type="OrthoDB" id="583588at2"/>
<evidence type="ECO:0000313" key="2">
    <source>
        <dbReference type="Proteomes" id="UP000319148"/>
    </source>
</evidence>
<keyword evidence="2" id="KW-1185">Reference proteome</keyword>
<name>A0A501PJ47_9PROT</name>
<sequence>MSIAKEVEKFVERYPAGQIFDYQAVPAYAESSSAVIKAFSRLVAERKLERFSKGKFYVPKKGILGKAKPTDNDLIKSVLYKSGKRKGYITGLALYNQLGLTTQMPSTITIAYAGGKQIRDFGTIRIKTIPTRAPISEKNVLYLQYLDVLKDIKKVSDSDLDTSLMIMKKKLNSLKRTEKKKLIEFAEDYYNPQVWALIGLLLEGVAKKWKQELKSYLNPTTTYKLHLDENKWPDAKDWNIY</sequence>
<dbReference type="InterPro" id="IPR045738">
    <property type="entry name" value="DUF6088"/>
</dbReference>
<protein>
    <recommendedName>
        <fullName evidence="3">AbiEi antitoxin C-terminal domain-containing protein</fullName>
    </recommendedName>
</protein>
<reference evidence="2" key="1">
    <citation type="submission" date="2019-06" db="EMBL/GenBank/DDBJ databases">
        <title>The complete genome of Emcibacter congregatus ZYLT.</title>
        <authorList>
            <person name="Zhao Z."/>
        </authorList>
    </citation>
    <scope>NUCLEOTIDE SEQUENCE [LARGE SCALE GENOMIC DNA]</scope>
    <source>
        <strain evidence="2">MCCC 1A06723</strain>
    </source>
</reference>
<dbReference type="AlphaFoldDB" id="A0A501PJ47"/>
<accession>A0A501PJ47</accession>
<dbReference type="Pfam" id="PF19570">
    <property type="entry name" value="DUF6088"/>
    <property type="match status" value="1"/>
</dbReference>
<evidence type="ECO:0000313" key="1">
    <source>
        <dbReference type="EMBL" id="TPD60032.1"/>
    </source>
</evidence>
<comment type="caution">
    <text evidence="1">The sequence shown here is derived from an EMBL/GenBank/DDBJ whole genome shotgun (WGS) entry which is preliminary data.</text>
</comment>
<evidence type="ECO:0008006" key="3">
    <source>
        <dbReference type="Google" id="ProtNLM"/>
    </source>
</evidence>
<dbReference type="RefSeq" id="WP_139940696.1">
    <property type="nucleotide sequence ID" value="NZ_JBHSYP010000009.1"/>
</dbReference>
<dbReference type="Proteomes" id="UP000319148">
    <property type="component" value="Unassembled WGS sequence"/>
</dbReference>
<dbReference type="EMBL" id="VFIY01000009">
    <property type="protein sequence ID" value="TPD60032.1"/>
    <property type="molecule type" value="Genomic_DNA"/>
</dbReference>
<organism evidence="1 2">
    <name type="scientific">Emcibacter nanhaiensis</name>
    <dbReference type="NCBI Taxonomy" id="1505037"/>
    <lineage>
        <taxon>Bacteria</taxon>
        <taxon>Pseudomonadati</taxon>
        <taxon>Pseudomonadota</taxon>
        <taxon>Alphaproteobacteria</taxon>
        <taxon>Emcibacterales</taxon>
        <taxon>Emcibacteraceae</taxon>
        <taxon>Emcibacter</taxon>
    </lineage>
</organism>
<proteinExistence type="predicted"/>